<comment type="similarity">
    <text evidence="1">Belongs to the UPF0749 family.</text>
</comment>
<dbReference type="Gene3D" id="3.30.70.1880">
    <property type="entry name" value="Protein of unknown function DUF881"/>
    <property type="match status" value="1"/>
</dbReference>
<name>A0A7Y9JWE5_9CELL</name>
<evidence type="ECO:0000256" key="2">
    <source>
        <dbReference type="SAM" id="MobiDB-lite"/>
    </source>
</evidence>
<feature type="compositionally biased region" description="Low complexity" evidence="2">
    <location>
        <begin position="280"/>
        <end position="297"/>
    </location>
</feature>
<accession>A0A7Y9JWE5</accession>
<gene>
    <name evidence="4" type="ORF">BKA21_000320</name>
    <name evidence="3" type="ORF">Col01nite_09970</name>
</gene>
<dbReference type="Proteomes" id="UP000577956">
    <property type="component" value="Unassembled WGS sequence"/>
</dbReference>
<reference evidence="3 6" key="2">
    <citation type="submission" date="2021-01" db="EMBL/GenBank/DDBJ databases">
        <title>Whole genome shotgun sequence of Cellulomonas oligotrophica NBRC 109435.</title>
        <authorList>
            <person name="Komaki H."/>
            <person name="Tamura T."/>
        </authorList>
    </citation>
    <scope>NUCLEOTIDE SEQUENCE [LARGE SCALE GENOMIC DNA]</scope>
    <source>
        <strain evidence="3 6">NBRC 109435</strain>
    </source>
</reference>
<dbReference type="EMBL" id="BONN01000002">
    <property type="protein sequence ID" value="GIG31838.1"/>
    <property type="molecule type" value="Genomic_DNA"/>
</dbReference>
<evidence type="ECO:0000256" key="1">
    <source>
        <dbReference type="ARBA" id="ARBA00009108"/>
    </source>
</evidence>
<feature type="region of interest" description="Disordered" evidence="2">
    <location>
        <begin position="274"/>
        <end position="318"/>
    </location>
</feature>
<sequence length="318" mass="32679">MSRRHVVAPPRRAADESMTLINAVYERPLDPGYQEAARRKELGLAPPRTLTATSGLLALALVLGAGGTAAAVALRRPVAAVTEARALLEEQILTRGAQVERLSATNAALNAEISALQTEAARSADPTLLAELQQDAVAAGSVPVQGPGLQVVLTDGTDDTQDPDLRVQDVDLQVLVNGLWAAGAEAVSINDARLTSTSAIRSAGAAVLVDLTPLSSPYTVLAVGDGVDLQTGLARTSAGQHLATLQQRYRIGVDVSARDDLDLPASAQIVLRHARPPEVAPAATPTSPAGTGGPSAARVGPAAPDVAWSGRPGGQEQR</sequence>
<dbReference type="InterPro" id="IPR010273">
    <property type="entry name" value="DUF881"/>
</dbReference>
<keyword evidence="6" id="KW-1185">Reference proteome</keyword>
<evidence type="ECO:0000313" key="6">
    <source>
        <dbReference type="Proteomes" id="UP000618382"/>
    </source>
</evidence>
<dbReference type="PANTHER" id="PTHR37313:SF1">
    <property type="entry name" value="UPF0749 PROTEIN RV1823"/>
    <property type="match status" value="1"/>
</dbReference>
<dbReference type="EMBL" id="JACCBK010000001">
    <property type="protein sequence ID" value="NYD84771.1"/>
    <property type="molecule type" value="Genomic_DNA"/>
</dbReference>
<protein>
    <submittedName>
        <fullName evidence="3">Membrane protein</fullName>
    </submittedName>
    <submittedName>
        <fullName evidence="4">Uncharacterized protein YlxW (UPF0749 family)</fullName>
    </submittedName>
</protein>
<dbReference type="Pfam" id="PF05949">
    <property type="entry name" value="DUF881"/>
    <property type="match status" value="1"/>
</dbReference>
<organism evidence="4 5">
    <name type="scientific">Cellulomonas oligotrophica</name>
    <dbReference type="NCBI Taxonomy" id="931536"/>
    <lineage>
        <taxon>Bacteria</taxon>
        <taxon>Bacillati</taxon>
        <taxon>Actinomycetota</taxon>
        <taxon>Actinomycetes</taxon>
        <taxon>Micrococcales</taxon>
        <taxon>Cellulomonadaceae</taxon>
        <taxon>Cellulomonas</taxon>
    </lineage>
</organism>
<proteinExistence type="inferred from homology"/>
<evidence type="ECO:0000313" key="4">
    <source>
        <dbReference type="EMBL" id="NYD84771.1"/>
    </source>
</evidence>
<evidence type="ECO:0000313" key="3">
    <source>
        <dbReference type="EMBL" id="GIG31838.1"/>
    </source>
</evidence>
<dbReference type="Proteomes" id="UP000618382">
    <property type="component" value="Unassembled WGS sequence"/>
</dbReference>
<dbReference type="GO" id="GO:0005886">
    <property type="term" value="C:plasma membrane"/>
    <property type="evidence" value="ECO:0007669"/>
    <property type="project" value="TreeGrafter"/>
</dbReference>
<comment type="caution">
    <text evidence="4">The sequence shown here is derived from an EMBL/GenBank/DDBJ whole genome shotgun (WGS) entry which is preliminary data.</text>
</comment>
<dbReference type="AlphaFoldDB" id="A0A7Y9JWE5"/>
<dbReference type="RefSeq" id="WP_140458929.1">
    <property type="nucleotide sequence ID" value="NZ_BAABFI010000003.1"/>
</dbReference>
<reference evidence="4 5" key="1">
    <citation type="submission" date="2020-07" db="EMBL/GenBank/DDBJ databases">
        <title>Sequencing the genomes of 1000 actinobacteria strains.</title>
        <authorList>
            <person name="Klenk H.-P."/>
        </authorList>
    </citation>
    <scope>NUCLEOTIDE SEQUENCE [LARGE SCALE GENOMIC DNA]</scope>
    <source>
        <strain evidence="4 5">DSM 24482</strain>
    </source>
</reference>
<dbReference type="PANTHER" id="PTHR37313">
    <property type="entry name" value="UPF0749 PROTEIN RV1825"/>
    <property type="match status" value="1"/>
</dbReference>
<evidence type="ECO:0000313" key="5">
    <source>
        <dbReference type="Proteomes" id="UP000577956"/>
    </source>
</evidence>